<dbReference type="InterPro" id="IPR003043">
    <property type="entry name" value="Uropor_MeTrfase_CS"/>
</dbReference>
<evidence type="ECO:0000256" key="5">
    <source>
        <dbReference type="ARBA" id="ARBA00022679"/>
    </source>
</evidence>
<sequence length="240" mass="26246">MKTGNFYGIGLGPGDPELLTIKAVNTIRNADCIFVPKSDTKEESLALQIVEDYVGLKKIVTQIYPMTKEKNILDAAWKKSAEEVRDEVLKGHDVVYLTLGDPMTFSTYIYLLRHLGALLPNEVIHTIPGITSYNAAACFGNFPLLTGDEKLAVIPVPEDVASLRPVLELFDTVVLMKVAKKLDEVLFLLDDMGLTGNGLFASYIGQKNAFVTCDLLSLKGSGRGYLSVMIVRKNSNTSIG</sequence>
<dbReference type="PROSITE" id="PS00839">
    <property type="entry name" value="SUMT_1"/>
    <property type="match status" value="1"/>
</dbReference>
<evidence type="ECO:0000256" key="7">
    <source>
        <dbReference type="PIRNR" id="PIRNR036427"/>
    </source>
</evidence>
<reference evidence="10" key="1">
    <citation type="submission" date="2017-10" db="EMBL/GenBank/DDBJ databases">
        <authorList>
            <person name="Frank J."/>
        </authorList>
    </citation>
    <scope>NUCLEOTIDE SEQUENCE [LARGE SCALE GENOMIC DNA]</scope>
</reference>
<protein>
    <submittedName>
        <fullName evidence="9">Strongly similar to precorrin-2 C20-methyltransferase</fullName>
        <ecNumber evidence="9">2.1.1.130</ecNumber>
    </submittedName>
</protein>
<dbReference type="GO" id="GO:0030788">
    <property type="term" value="F:precorrin-2 C20-methyltransferase activity"/>
    <property type="evidence" value="ECO:0007669"/>
    <property type="project" value="UniProtKB-EC"/>
</dbReference>
<dbReference type="Gene3D" id="3.30.950.10">
    <property type="entry name" value="Methyltransferase, Cobalt-precorrin-4 Transmethylase, Domain 2"/>
    <property type="match status" value="1"/>
</dbReference>
<evidence type="ECO:0000313" key="10">
    <source>
        <dbReference type="Proteomes" id="UP000221734"/>
    </source>
</evidence>
<dbReference type="InterPro" id="IPR035996">
    <property type="entry name" value="4pyrrol_Methylase_sf"/>
</dbReference>
<dbReference type="InterPro" id="IPR012382">
    <property type="entry name" value="CobI/CbiL"/>
</dbReference>
<dbReference type="NCBIfam" id="TIGR01467">
    <property type="entry name" value="cobI_cbiL"/>
    <property type="match status" value="1"/>
</dbReference>
<dbReference type="InterPro" id="IPR006364">
    <property type="entry name" value="CobI/CbiL/CobIJ_dom"/>
</dbReference>
<feature type="domain" description="Tetrapyrrole methylase" evidence="8">
    <location>
        <begin position="6"/>
        <end position="192"/>
    </location>
</feature>
<keyword evidence="10" id="KW-1185">Reference proteome</keyword>
<evidence type="ECO:0000256" key="3">
    <source>
        <dbReference type="ARBA" id="ARBA00022573"/>
    </source>
</evidence>
<evidence type="ECO:0000313" key="9">
    <source>
        <dbReference type="EMBL" id="SOH06005.1"/>
    </source>
</evidence>
<evidence type="ECO:0000256" key="6">
    <source>
        <dbReference type="ARBA" id="ARBA00022691"/>
    </source>
</evidence>
<proteinExistence type="inferred from homology"/>
<dbReference type="CDD" id="cd11645">
    <property type="entry name" value="Precorrin_2_C20_MT"/>
    <property type="match status" value="1"/>
</dbReference>
<dbReference type="OrthoDB" id="9804789at2"/>
<dbReference type="KEGG" id="kst:KSMBR1_3532"/>
<dbReference type="Gene3D" id="3.40.1010.10">
    <property type="entry name" value="Cobalt-precorrin-4 Transmethylase, Domain 1"/>
    <property type="match status" value="1"/>
</dbReference>
<keyword evidence="5 9" id="KW-0808">Transferase</keyword>
<keyword evidence="3" id="KW-0169">Cobalamin biosynthesis</keyword>
<evidence type="ECO:0000256" key="1">
    <source>
        <dbReference type="ARBA" id="ARBA00004953"/>
    </source>
</evidence>
<dbReference type="Proteomes" id="UP000221734">
    <property type="component" value="Chromosome Kuenenia_stuttgartiensis_MBR1"/>
</dbReference>
<dbReference type="EMBL" id="LT934425">
    <property type="protein sequence ID" value="SOH06005.1"/>
    <property type="molecule type" value="Genomic_DNA"/>
</dbReference>
<dbReference type="RefSeq" id="WP_099326525.1">
    <property type="nucleotide sequence ID" value="NZ_LT934425.1"/>
</dbReference>
<dbReference type="GO" id="GO:0009236">
    <property type="term" value="P:cobalamin biosynthetic process"/>
    <property type="evidence" value="ECO:0007669"/>
    <property type="project" value="UniProtKB-UniRule"/>
</dbReference>
<dbReference type="UniPathway" id="UPA00148"/>
<organism evidence="9 10">
    <name type="scientific">Kuenenia stuttgartiensis</name>
    <dbReference type="NCBI Taxonomy" id="174633"/>
    <lineage>
        <taxon>Bacteria</taxon>
        <taxon>Pseudomonadati</taxon>
        <taxon>Planctomycetota</taxon>
        <taxon>Candidatus Brocadiia</taxon>
        <taxon>Candidatus Brocadiales</taxon>
        <taxon>Candidatus Brocadiaceae</taxon>
        <taxon>Candidatus Kuenenia</taxon>
    </lineage>
</organism>
<dbReference type="SUPFAM" id="SSF53790">
    <property type="entry name" value="Tetrapyrrole methylase"/>
    <property type="match status" value="1"/>
</dbReference>
<keyword evidence="6" id="KW-0949">S-adenosyl-L-methionine</keyword>
<evidence type="ECO:0000259" key="8">
    <source>
        <dbReference type="Pfam" id="PF00590"/>
    </source>
</evidence>
<dbReference type="PANTHER" id="PTHR43467:SF2">
    <property type="entry name" value="COBALT-PRECORRIN-2 C(20)-METHYLTRANSFERASE"/>
    <property type="match status" value="1"/>
</dbReference>
<dbReference type="AlphaFoldDB" id="A0A2C9CK32"/>
<dbReference type="Pfam" id="PF00590">
    <property type="entry name" value="TP_methylase"/>
    <property type="match status" value="1"/>
</dbReference>
<dbReference type="InterPro" id="IPR014777">
    <property type="entry name" value="4pyrrole_Mease_sub1"/>
</dbReference>
<dbReference type="InterPro" id="IPR000878">
    <property type="entry name" value="4pyrrol_Mease"/>
</dbReference>
<dbReference type="PIRSF" id="PIRSF036427">
    <property type="entry name" value="Precrrn-2_mtase"/>
    <property type="match status" value="1"/>
</dbReference>
<keyword evidence="4 9" id="KW-0489">Methyltransferase</keyword>
<gene>
    <name evidence="9" type="primary">cobI</name>
    <name evidence="9" type="ORF">KSMBR1_3532</name>
</gene>
<name>A0A2C9CK32_KUEST</name>
<dbReference type="PANTHER" id="PTHR43467">
    <property type="entry name" value="COBALT-PRECORRIN-2 C(20)-METHYLTRANSFERASE"/>
    <property type="match status" value="1"/>
</dbReference>
<accession>A0A2C9CK32</accession>
<comment type="similarity">
    <text evidence="2 7">Belongs to the precorrin methyltransferase family.</text>
</comment>
<evidence type="ECO:0000256" key="2">
    <source>
        <dbReference type="ARBA" id="ARBA00005879"/>
    </source>
</evidence>
<dbReference type="GO" id="GO:0032259">
    <property type="term" value="P:methylation"/>
    <property type="evidence" value="ECO:0007669"/>
    <property type="project" value="UniProtKB-KW"/>
</dbReference>
<dbReference type="InterPro" id="IPR014776">
    <property type="entry name" value="4pyrrole_Mease_sub2"/>
</dbReference>
<evidence type="ECO:0000256" key="4">
    <source>
        <dbReference type="ARBA" id="ARBA00022603"/>
    </source>
</evidence>
<comment type="pathway">
    <text evidence="1">Cofactor biosynthesis; adenosylcobalamin biosynthesis.</text>
</comment>
<dbReference type="EC" id="2.1.1.130" evidence="9"/>